<dbReference type="SUPFAM" id="SSF103088">
    <property type="entry name" value="OmpA-like"/>
    <property type="match status" value="1"/>
</dbReference>
<gene>
    <name evidence="4" type="ORF">SAMN02745775_10244</name>
</gene>
<dbReference type="InterPro" id="IPR006665">
    <property type="entry name" value="OmpA-like"/>
</dbReference>
<accession>A0A1I3Z109</accession>
<dbReference type="STRING" id="1123062.SAMN02745775_10244"/>
<organism evidence="4 5">
    <name type="scientific">Falsiroseomonas stagni DSM 19981</name>
    <dbReference type="NCBI Taxonomy" id="1123062"/>
    <lineage>
        <taxon>Bacteria</taxon>
        <taxon>Pseudomonadati</taxon>
        <taxon>Pseudomonadota</taxon>
        <taxon>Alphaproteobacteria</taxon>
        <taxon>Acetobacterales</taxon>
        <taxon>Roseomonadaceae</taxon>
        <taxon>Falsiroseomonas</taxon>
    </lineage>
</organism>
<evidence type="ECO:0000256" key="1">
    <source>
        <dbReference type="PROSITE-ProRule" id="PRU00473"/>
    </source>
</evidence>
<feature type="domain" description="OmpA-like" evidence="3">
    <location>
        <begin position="27"/>
        <end position="137"/>
    </location>
</feature>
<keyword evidence="5" id="KW-1185">Reference proteome</keyword>
<evidence type="ECO:0000259" key="3">
    <source>
        <dbReference type="PROSITE" id="PS51123"/>
    </source>
</evidence>
<reference evidence="4 5" key="1">
    <citation type="submission" date="2016-10" db="EMBL/GenBank/DDBJ databases">
        <authorList>
            <person name="de Groot N.N."/>
        </authorList>
    </citation>
    <scope>NUCLEOTIDE SEQUENCE [LARGE SCALE GENOMIC DNA]</scope>
    <source>
        <strain evidence="4 5">DSM 19981</strain>
    </source>
</reference>
<dbReference type="AlphaFoldDB" id="A0A1I3Z109"/>
<evidence type="ECO:0000256" key="2">
    <source>
        <dbReference type="SAM" id="SignalP"/>
    </source>
</evidence>
<dbReference type="InterPro" id="IPR036737">
    <property type="entry name" value="OmpA-like_sf"/>
</dbReference>
<keyword evidence="1" id="KW-0472">Membrane</keyword>
<evidence type="ECO:0000313" key="4">
    <source>
        <dbReference type="EMBL" id="SFK37727.1"/>
    </source>
</evidence>
<sequence>MNRRSFGLAALFALPLVAACSATDPMGAQLAAQPVRVVFFEDDSIAVSEEAKAVILDAAAVARRYPGAPVRVLGFSAPDPNHAPTVNLSRARAERVVNELVAAGVPRAQVTQQGRGAVAFDAVPVQSRRVEIHIGGN</sequence>
<dbReference type="GO" id="GO:0016020">
    <property type="term" value="C:membrane"/>
    <property type="evidence" value="ECO:0007669"/>
    <property type="project" value="UniProtKB-UniRule"/>
</dbReference>
<dbReference type="PROSITE" id="PS51123">
    <property type="entry name" value="OMPA_2"/>
    <property type="match status" value="1"/>
</dbReference>
<dbReference type="Pfam" id="PF00691">
    <property type="entry name" value="OmpA"/>
    <property type="match status" value="1"/>
</dbReference>
<name>A0A1I3Z109_9PROT</name>
<dbReference type="Proteomes" id="UP000199473">
    <property type="component" value="Unassembled WGS sequence"/>
</dbReference>
<keyword evidence="2" id="KW-0732">Signal</keyword>
<dbReference type="OrthoDB" id="7273828at2"/>
<feature type="chain" id="PRO_5011487421" evidence="2">
    <location>
        <begin position="23"/>
        <end position="137"/>
    </location>
</feature>
<proteinExistence type="predicted"/>
<dbReference type="EMBL" id="FOSQ01000002">
    <property type="protein sequence ID" value="SFK37727.1"/>
    <property type="molecule type" value="Genomic_DNA"/>
</dbReference>
<feature type="signal peptide" evidence="2">
    <location>
        <begin position="1"/>
        <end position="22"/>
    </location>
</feature>
<evidence type="ECO:0000313" key="5">
    <source>
        <dbReference type="Proteomes" id="UP000199473"/>
    </source>
</evidence>
<dbReference type="RefSeq" id="WP_092957735.1">
    <property type="nucleotide sequence ID" value="NZ_FOSQ01000002.1"/>
</dbReference>
<dbReference type="PROSITE" id="PS51257">
    <property type="entry name" value="PROKAR_LIPOPROTEIN"/>
    <property type="match status" value="1"/>
</dbReference>
<protein>
    <submittedName>
        <fullName evidence="4">OmpA family protein</fullName>
    </submittedName>
</protein>
<dbReference type="Gene3D" id="3.30.1330.60">
    <property type="entry name" value="OmpA-like domain"/>
    <property type="match status" value="1"/>
</dbReference>